<evidence type="ECO:0000256" key="5">
    <source>
        <dbReference type="ARBA" id="ARBA00023136"/>
    </source>
</evidence>
<dbReference type="InterPro" id="IPR036259">
    <property type="entry name" value="MFS_trans_sf"/>
</dbReference>
<feature type="transmembrane region" description="Helical" evidence="6">
    <location>
        <begin position="92"/>
        <end position="115"/>
    </location>
</feature>
<accession>A0A8B8Q1V2</accession>
<dbReference type="Pfam" id="PF00854">
    <property type="entry name" value="PTR2"/>
    <property type="match status" value="1"/>
</dbReference>
<gene>
    <name evidence="8" type="primary">LOC115748096</name>
</gene>
<dbReference type="InterPro" id="IPR000109">
    <property type="entry name" value="POT_fam"/>
</dbReference>
<dbReference type="KEGG" id="rarg:115748096"/>
<dbReference type="Gene3D" id="1.20.1250.20">
    <property type="entry name" value="MFS general substrate transporter like domains"/>
    <property type="match status" value="1"/>
</dbReference>
<reference evidence="8" key="1">
    <citation type="submission" date="2025-08" db="UniProtKB">
        <authorList>
            <consortium name="RefSeq"/>
        </authorList>
    </citation>
    <scope>IDENTIFICATION</scope>
    <source>
        <tissue evidence="8">Leaf</tissue>
    </source>
</reference>
<name>A0A8B8Q1V2_9MYRT</name>
<sequence>MGMILKLDVACRCLDKAAVLSDAEAKNGDYNSWRLCTVTQVEELKILIRMFPIWATGIVFSAVYAQMSTMFVEQGMMMDTTVGSFTIPPASLSTFDVISVIFWVPVYDSVVVPIARKFTGKERGFSDFRIS</sequence>
<proteinExistence type="inferred from homology"/>
<comment type="similarity">
    <text evidence="2">Belongs to the major facilitator superfamily. Proton-dependent oligopeptide transporter (POT/PTR) (TC 2.A.17) family.</text>
</comment>
<dbReference type="GO" id="GO:0016020">
    <property type="term" value="C:membrane"/>
    <property type="evidence" value="ECO:0007669"/>
    <property type="project" value="UniProtKB-SubCell"/>
</dbReference>
<keyword evidence="3 6" id="KW-0812">Transmembrane</keyword>
<dbReference type="GeneID" id="115748096"/>
<evidence type="ECO:0000256" key="6">
    <source>
        <dbReference type="SAM" id="Phobius"/>
    </source>
</evidence>
<keyword evidence="5 6" id="KW-0472">Membrane</keyword>
<dbReference type="Proteomes" id="UP000827889">
    <property type="component" value="Chromosome 8"/>
</dbReference>
<protein>
    <submittedName>
        <fullName evidence="8">Protein NRT1/ PTR FAMILY 8.3-like</fullName>
    </submittedName>
</protein>
<keyword evidence="4 6" id="KW-1133">Transmembrane helix</keyword>
<evidence type="ECO:0000256" key="2">
    <source>
        <dbReference type="ARBA" id="ARBA00005982"/>
    </source>
</evidence>
<evidence type="ECO:0000313" key="7">
    <source>
        <dbReference type="Proteomes" id="UP000827889"/>
    </source>
</evidence>
<comment type="subcellular location">
    <subcellularLocation>
        <location evidence="1">Membrane</location>
        <topology evidence="1">Multi-pass membrane protein</topology>
    </subcellularLocation>
</comment>
<evidence type="ECO:0000313" key="8">
    <source>
        <dbReference type="RefSeq" id="XP_030540357.1"/>
    </source>
</evidence>
<dbReference type="GO" id="GO:0022857">
    <property type="term" value="F:transmembrane transporter activity"/>
    <property type="evidence" value="ECO:0007669"/>
    <property type="project" value="InterPro"/>
</dbReference>
<dbReference type="OrthoDB" id="1730647at2759"/>
<organism evidence="7 8">
    <name type="scientific">Rhodamnia argentea</name>
    <dbReference type="NCBI Taxonomy" id="178133"/>
    <lineage>
        <taxon>Eukaryota</taxon>
        <taxon>Viridiplantae</taxon>
        <taxon>Streptophyta</taxon>
        <taxon>Embryophyta</taxon>
        <taxon>Tracheophyta</taxon>
        <taxon>Spermatophyta</taxon>
        <taxon>Magnoliopsida</taxon>
        <taxon>eudicotyledons</taxon>
        <taxon>Gunneridae</taxon>
        <taxon>Pentapetalae</taxon>
        <taxon>rosids</taxon>
        <taxon>malvids</taxon>
        <taxon>Myrtales</taxon>
        <taxon>Myrtaceae</taxon>
        <taxon>Myrtoideae</taxon>
        <taxon>Myrteae</taxon>
        <taxon>Australasian group</taxon>
        <taxon>Rhodamnia</taxon>
    </lineage>
</organism>
<dbReference type="PANTHER" id="PTHR11654">
    <property type="entry name" value="OLIGOPEPTIDE TRANSPORTER-RELATED"/>
    <property type="match status" value="1"/>
</dbReference>
<dbReference type="RefSeq" id="XP_030540357.1">
    <property type="nucleotide sequence ID" value="XM_030684497.1"/>
</dbReference>
<evidence type="ECO:0000256" key="3">
    <source>
        <dbReference type="ARBA" id="ARBA00022692"/>
    </source>
</evidence>
<evidence type="ECO:0000256" key="4">
    <source>
        <dbReference type="ARBA" id="ARBA00022989"/>
    </source>
</evidence>
<feature type="transmembrane region" description="Helical" evidence="6">
    <location>
        <begin position="51"/>
        <end position="72"/>
    </location>
</feature>
<evidence type="ECO:0000256" key="1">
    <source>
        <dbReference type="ARBA" id="ARBA00004141"/>
    </source>
</evidence>
<dbReference type="AlphaFoldDB" id="A0A8B8Q1V2"/>
<keyword evidence="7" id="KW-1185">Reference proteome</keyword>